<organism evidence="9 10">
    <name type="scientific">Nostocoides japonicum T1-X7</name>
    <dbReference type="NCBI Taxonomy" id="1194083"/>
    <lineage>
        <taxon>Bacteria</taxon>
        <taxon>Bacillati</taxon>
        <taxon>Actinomycetota</taxon>
        <taxon>Actinomycetes</taxon>
        <taxon>Micrococcales</taxon>
        <taxon>Intrasporangiaceae</taxon>
        <taxon>Nostocoides</taxon>
    </lineage>
</organism>
<keyword evidence="7" id="KW-0868">Chloride</keyword>
<dbReference type="GO" id="GO:0005247">
    <property type="term" value="F:voltage-gated chloride channel activity"/>
    <property type="evidence" value="ECO:0007669"/>
    <property type="project" value="TreeGrafter"/>
</dbReference>
<keyword evidence="10" id="KW-1185">Reference proteome</keyword>
<dbReference type="CDD" id="cd01031">
    <property type="entry name" value="EriC"/>
    <property type="match status" value="1"/>
</dbReference>
<gene>
    <name evidence="9" type="ORF">BN12_1360005</name>
</gene>
<reference evidence="9 10" key="1">
    <citation type="journal article" date="2013" name="ISME J.">
        <title>A metabolic model for members of the genus Tetrasphaera involved in enhanced biological phosphorus removal.</title>
        <authorList>
            <person name="Kristiansen R."/>
            <person name="Nguyen H.T.T."/>
            <person name="Saunders A.M."/>
            <person name="Nielsen J.L."/>
            <person name="Wimmer R."/>
            <person name="Le V.Q."/>
            <person name="McIlroy S.J."/>
            <person name="Petrovski S."/>
            <person name="Seviour R.J."/>
            <person name="Calteau A."/>
            <person name="Nielsen K.L."/>
            <person name="Nielsen P.H."/>
        </authorList>
    </citation>
    <scope>NUCLEOTIDE SEQUENCE [LARGE SCALE GENOMIC DNA]</scope>
    <source>
        <strain evidence="9 10">T1-X7</strain>
    </source>
</reference>
<feature type="transmembrane region" description="Helical" evidence="8">
    <location>
        <begin position="188"/>
        <end position="210"/>
    </location>
</feature>
<comment type="subcellular location">
    <subcellularLocation>
        <location evidence="1">Membrane</location>
        <topology evidence="1">Multi-pass membrane protein</topology>
    </subcellularLocation>
</comment>
<feature type="transmembrane region" description="Helical" evidence="8">
    <location>
        <begin position="357"/>
        <end position="381"/>
    </location>
</feature>
<feature type="transmembrane region" description="Helical" evidence="8">
    <location>
        <begin position="325"/>
        <end position="345"/>
    </location>
</feature>
<feature type="transmembrane region" description="Helical" evidence="8">
    <location>
        <begin position="7"/>
        <end position="32"/>
    </location>
</feature>
<feature type="transmembrane region" description="Helical" evidence="8">
    <location>
        <begin position="222"/>
        <end position="242"/>
    </location>
</feature>
<evidence type="ECO:0000256" key="7">
    <source>
        <dbReference type="ARBA" id="ARBA00023214"/>
    </source>
</evidence>
<dbReference type="AlphaFoldDB" id="A0A077LV43"/>
<dbReference type="InterPro" id="IPR014743">
    <property type="entry name" value="Cl-channel_core"/>
</dbReference>
<dbReference type="InterPro" id="IPR001807">
    <property type="entry name" value="ClC"/>
</dbReference>
<dbReference type="Pfam" id="PF00654">
    <property type="entry name" value="Voltage_CLC"/>
    <property type="match status" value="1"/>
</dbReference>
<dbReference type="SUPFAM" id="SSF81340">
    <property type="entry name" value="Clc chloride channel"/>
    <property type="match status" value="1"/>
</dbReference>
<proteinExistence type="predicted"/>
<dbReference type="EMBL" id="CAJB01000042">
    <property type="protein sequence ID" value="CCH76617.1"/>
    <property type="molecule type" value="Genomic_DNA"/>
</dbReference>
<keyword evidence="2" id="KW-0813">Transport</keyword>
<name>A0A077LV43_9MICO</name>
<feature type="transmembrane region" description="Helical" evidence="8">
    <location>
        <begin position="262"/>
        <end position="282"/>
    </location>
</feature>
<protein>
    <submittedName>
        <fullName evidence="9">Putative ion channel protein</fullName>
    </submittedName>
</protein>
<keyword evidence="3 8" id="KW-0812">Transmembrane</keyword>
<dbReference type="PANTHER" id="PTHR45711">
    <property type="entry name" value="CHLORIDE CHANNEL PROTEIN"/>
    <property type="match status" value="1"/>
</dbReference>
<evidence type="ECO:0000256" key="8">
    <source>
        <dbReference type="SAM" id="Phobius"/>
    </source>
</evidence>
<keyword evidence="4 8" id="KW-1133">Transmembrane helix</keyword>
<keyword evidence="5" id="KW-0406">Ion transport</keyword>
<comment type="caution">
    <text evidence="9">The sequence shown here is derived from an EMBL/GenBank/DDBJ whole genome shotgun (WGS) entry which is preliminary data.</text>
</comment>
<dbReference type="Proteomes" id="UP000035721">
    <property type="component" value="Unassembled WGS sequence"/>
</dbReference>
<dbReference type="GO" id="GO:0005886">
    <property type="term" value="C:plasma membrane"/>
    <property type="evidence" value="ECO:0007669"/>
    <property type="project" value="TreeGrafter"/>
</dbReference>
<evidence type="ECO:0000256" key="6">
    <source>
        <dbReference type="ARBA" id="ARBA00023136"/>
    </source>
</evidence>
<sequence length="440" mass="44372">MADETAGVLGFTAVAAVVGVFTGVMAATFRLLLDRAGDLRADVVQWAHGSPLLGFVLVVAGSAAAVCIAAALVHRVEPHAEGSGIPRVEAVVEGRTEPGSFRILPVKYVGGLLSIGSGLALGREGPSVQMGGNIAIIVGKVLRRSRGDVRLLVAAGAAAGLATAFNAPIAGGVFVLEELVRRFDPRTTLATLGASASGFAAAHVLVRGDLEFQMTPVAAPRLVHAPFVIAVGVLTGIVGVAYNRAVMAGLRAADTSRLPVEVRAALIGASVGALGWFAPSLVGGGDRLTQDALLGSGTITGVCGILAVRFVLGVVSYAACTPGGLFAPMLVLGSDLGLLVGLVGSSLAPGYAPEPGGLALIGMAAFFTATVRAPVTGLILATEMTGSAVLLPPMLGACAIAMLVATILRCQPIYDSLTDRAVRGARENTDDGVRPEAHLS</sequence>
<feature type="transmembrane region" description="Helical" evidence="8">
    <location>
        <begin position="151"/>
        <end position="176"/>
    </location>
</feature>
<dbReference type="PRINTS" id="PR00762">
    <property type="entry name" value="CLCHANNEL"/>
</dbReference>
<feature type="transmembrane region" description="Helical" evidence="8">
    <location>
        <begin position="52"/>
        <end position="73"/>
    </location>
</feature>
<evidence type="ECO:0000256" key="5">
    <source>
        <dbReference type="ARBA" id="ARBA00023065"/>
    </source>
</evidence>
<accession>A0A077LV43</accession>
<evidence type="ECO:0000256" key="4">
    <source>
        <dbReference type="ARBA" id="ARBA00022989"/>
    </source>
</evidence>
<feature type="transmembrane region" description="Helical" evidence="8">
    <location>
        <begin position="387"/>
        <end position="408"/>
    </location>
</feature>
<evidence type="ECO:0000313" key="10">
    <source>
        <dbReference type="Proteomes" id="UP000035721"/>
    </source>
</evidence>
<evidence type="ECO:0000256" key="2">
    <source>
        <dbReference type="ARBA" id="ARBA00022448"/>
    </source>
</evidence>
<feature type="transmembrane region" description="Helical" evidence="8">
    <location>
        <begin position="294"/>
        <end position="319"/>
    </location>
</feature>
<keyword evidence="6 8" id="KW-0472">Membrane</keyword>
<evidence type="ECO:0000256" key="1">
    <source>
        <dbReference type="ARBA" id="ARBA00004141"/>
    </source>
</evidence>
<evidence type="ECO:0000313" key="9">
    <source>
        <dbReference type="EMBL" id="CCH76617.1"/>
    </source>
</evidence>
<evidence type="ECO:0000256" key="3">
    <source>
        <dbReference type="ARBA" id="ARBA00022692"/>
    </source>
</evidence>
<dbReference type="Gene3D" id="1.10.3080.10">
    <property type="entry name" value="Clc chloride channel"/>
    <property type="match status" value="1"/>
</dbReference>
<dbReference type="PANTHER" id="PTHR45711:SF6">
    <property type="entry name" value="CHLORIDE CHANNEL PROTEIN"/>
    <property type="match status" value="1"/>
</dbReference>